<evidence type="ECO:0000256" key="1">
    <source>
        <dbReference type="SAM" id="MobiDB-lite"/>
    </source>
</evidence>
<dbReference type="AlphaFoldDB" id="A0AA97P7X4"/>
<feature type="compositionally biased region" description="Polar residues" evidence="1">
    <location>
        <begin position="315"/>
        <end position="332"/>
    </location>
</feature>
<feature type="region of interest" description="Disordered" evidence="1">
    <location>
        <begin position="150"/>
        <end position="407"/>
    </location>
</feature>
<protein>
    <submittedName>
        <fullName evidence="2">Uncharacterized protein</fullName>
    </submittedName>
</protein>
<proteinExistence type="predicted"/>
<reference evidence="2" key="1">
    <citation type="journal article" date="2012" name="PLoS Genet.">
        <title>Comparative analysis of the genomes of two field isolates of the rice blast fungus Magnaporthe oryzae.</title>
        <authorList>
            <person name="Xue M."/>
            <person name="Yang J."/>
            <person name="Li Z."/>
            <person name="Hu S."/>
            <person name="Yao N."/>
            <person name="Dean R.A."/>
            <person name="Zhao W."/>
            <person name="Shen M."/>
            <person name="Zhang H."/>
            <person name="Li C."/>
            <person name="Liu L."/>
            <person name="Cao L."/>
            <person name="Xu X."/>
            <person name="Xing Y."/>
            <person name="Hsiang T."/>
            <person name="Zhang Z."/>
            <person name="Xu J.R."/>
            <person name="Peng Y.L."/>
        </authorList>
    </citation>
    <scope>NUCLEOTIDE SEQUENCE</scope>
    <source>
        <strain evidence="2">Y34</strain>
    </source>
</reference>
<feature type="region of interest" description="Disordered" evidence="1">
    <location>
        <begin position="1"/>
        <end position="92"/>
    </location>
</feature>
<feature type="compositionally biased region" description="Basic and acidic residues" evidence="1">
    <location>
        <begin position="150"/>
        <end position="167"/>
    </location>
</feature>
<sequence length="407" mass="44768">MTRTLPWKRNASSISAPKNAVTPPSKRPAAVDPHVSGSPTSHPPRPVTGDEEAQSTYPPYRVPVIKISNSKKPERSQSSSPPPAPPEERFMISGVDGDDIWRMVEDEFLSVAGAFTAHLHRAEYKRLKRVAESQNAKTISTISRPVACDRTDTVKRRQDREELERRQGGAIKRMRASSDGKNSNESDDDDGPSPWAGTALQGLMDSPRKKAPRLISDVIKKTTITKPPMFRNAQRSTANQSGNLYRNTRPSSLEPHRTQGSSPRVRRGAVNDDEQTTQSEDDSDDDLDAAPTRLALDRKHAHSPADADSRRRSNASHTISFGDSGSANTRQRPANRESLGTPASPVSRPRVDQDDSDSSGGIFARARKRRERLRGQQRSEQAPGNPPTGRQAEKSKDTALDIVPSFI</sequence>
<name>A0AA97P7X4_PYRO3</name>
<dbReference type="Proteomes" id="UP000011086">
    <property type="component" value="Unassembled WGS sequence"/>
</dbReference>
<feature type="compositionally biased region" description="Polar residues" evidence="1">
    <location>
        <begin position="233"/>
        <end position="251"/>
    </location>
</feature>
<feature type="compositionally biased region" description="Acidic residues" evidence="1">
    <location>
        <begin position="271"/>
        <end position="288"/>
    </location>
</feature>
<feature type="compositionally biased region" description="Basic and acidic residues" evidence="1">
    <location>
        <begin position="295"/>
        <end position="311"/>
    </location>
</feature>
<dbReference type="EMBL" id="JH793267">
    <property type="protein sequence ID" value="ELQ43569.1"/>
    <property type="molecule type" value="Genomic_DNA"/>
</dbReference>
<gene>
    <name evidence="2" type="ORF">OOU_Y34scaffold00143g5</name>
</gene>
<accession>A0AA97P7X4</accession>
<organism evidence="2">
    <name type="scientific">Pyricularia oryzae (strain Y34)</name>
    <name type="common">Rice blast fungus</name>
    <name type="synonym">Magnaporthe oryzae</name>
    <dbReference type="NCBI Taxonomy" id="1143189"/>
    <lineage>
        <taxon>Eukaryota</taxon>
        <taxon>Fungi</taxon>
        <taxon>Dikarya</taxon>
        <taxon>Ascomycota</taxon>
        <taxon>Pezizomycotina</taxon>
        <taxon>Sordariomycetes</taxon>
        <taxon>Sordariomycetidae</taxon>
        <taxon>Magnaporthales</taxon>
        <taxon>Pyriculariaceae</taxon>
        <taxon>Pyricularia</taxon>
    </lineage>
</organism>
<evidence type="ECO:0000313" key="2">
    <source>
        <dbReference type="EMBL" id="ELQ43569.1"/>
    </source>
</evidence>